<evidence type="ECO:0000256" key="2">
    <source>
        <dbReference type="ARBA" id="ARBA00002988"/>
    </source>
</evidence>
<keyword evidence="9 15" id="KW-0418">Kinase</keyword>
<keyword evidence="6" id="KW-0808">Transferase</keyword>
<proteinExistence type="inferred from homology"/>
<keyword evidence="8" id="KW-0547">Nucleotide-binding</keyword>
<keyword evidence="16" id="KW-1185">Reference proteome</keyword>
<keyword evidence="15" id="KW-0670">Pyruvate</keyword>
<dbReference type="PANTHER" id="PTHR43030">
    <property type="entry name" value="PHOSPHOENOLPYRUVATE SYNTHASE"/>
    <property type="match status" value="1"/>
</dbReference>
<protein>
    <recommendedName>
        <fullName evidence="5">pyruvate, water dikinase</fullName>
        <ecNumber evidence="5">2.7.9.2</ecNumber>
    </recommendedName>
    <alternativeName>
        <fullName evidence="12">Pyruvate, water dikinase</fullName>
    </alternativeName>
</protein>
<dbReference type="SUPFAM" id="SSF56059">
    <property type="entry name" value="Glutathione synthetase ATP-binding domain-like"/>
    <property type="match status" value="1"/>
</dbReference>
<sequence>ALLNACRRCYASLFTDRAISYRQTEHFDHLKVALSIGVQRMVRSDAAGSGVMFTLDTESGFNKVVLINAAWGLGENIVQGTVNPDEYQVFKPLLTNPDLVPIIEKKRGEKAMKMIYGNEHMPTRN</sequence>
<accession>A0A3A2ZC45</accession>
<evidence type="ECO:0000256" key="12">
    <source>
        <dbReference type="ARBA" id="ARBA00033470"/>
    </source>
</evidence>
<dbReference type="PANTHER" id="PTHR43030:SF1">
    <property type="entry name" value="PHOSPHOENOLPYRUVATE SYNTHASE"/>
    <property type="match status" value="1"/>
</dbReference>
<evidence type="ECO:0000256" key="1">
    <source>
        <dbReference type="ARBA" id="ARBA00001946"/>
    </source>
</evidence>
<feature type="domain" description="Pyruvate phosphate dikinase AMP/ATP-binding" evidence="14">
    <location>
        <begin position="2"/>
        <end position="120"/>
    </location>
</feature>
<keyword evidence="10" id="KW-0067">ATP-binding</keyword>
<dbReference type="GO" id="GO:0006094">
    <property type="term" value="P:gluconeogenesis"/>
    <property type="evidence" value="ECO:0007669"/>
    <property type="project" value="UniProtKB-UniPathway"/>
</dbReference>
<comment type="cofactor">
    <cofactor evidence="1">
        <name>Mg(2+)</name>
        <dbReference type="ChEBI" id="CHEBI:18420"/>
    </cofactor>
</comment>
<dbReference type="InterPro" id="IPR013815">
    <property type="entry name" value="ATP_grasp_subdomain_1"/>
</dbReference>
<feature type="non-terminal residue" evidence="15">
    <location>
        <position position="1"/>
    </location>
</feature>
<dbReference type="InterPro" id="IPR002192">
    <property type="entry name" value="PPDK_AMP/ATP-bd"/>
</dbReference>
<dbReference type="STRING" id="2070753.A0A3A2ZC45"/>
<dbReference type="EMBL" id="MVGC01002058">
    <property type="protein sequence ID" value="RJE16954.1"/>
    <property type="molecule type" value="Genomic_DNA"/>
</dbReference>
<evidence type="ECO:0000256" key="9">
    <source>
        <dbReference type="ARBA" id="ARBA00022777"/>
    </source>
</evidence>
<dbReference type="GO" id="GO:0008986">
    <property type="term" value="F:pyruvate, water dikinase activity"/>
    <property type="evidence" value="ECO:0007669"/>
    <property type="project" value="UniProtKB-EC"/>
</dbReference>
<evidence type="ECO:0000256" key="4">
    <source>
        <dbReference type="ARBA" id="ARBA00007837"/>
    </source>
</evidence>
<comment type="similarity">
    <text evidence="4">Belongs to the PEP-utilizing enzyme family.</text>
</comment>
<dbReference type="Gene3D" id="3.30.1490.20">
    <property type="entry name" value="ATP-grasp fold, A domain"/>
    <property type="match status" value="1"/>
</dbReference>
<comment type="catalytic activity">
    <reaction evidence="13">
        <text>pyruvate + ATP + H2O = phosphoenolpyruvate + AMP + phosphate + 2 H(+)</text>
        <dbReference type="Rhea" id="RHEA:11364"/>
        <dbReference type="ChEBI" id="CHEBI:15361"/>
        <dbReference type="ChEBI" id="CHEBI:15377"/>
        <dbReference type="ChEBI" id="CHEBI:15378"/>
        <dbReference type="ChEBI" id="CHEBI:30616"/>
        <dbReference type="ChEBI" id="CHEBI:43474"/>
        <dbReference type="ChEBI" id="CHEBI:58702"/>
        <dbReference type="ChEBI" id="CHEBI:456215"/>
        <dbReference type="EC" id="2.7.9.2"/>
    </reaction>
</comment>
<feature type="non-terminal residue" evidence="15">
    <location>
        <position position="125"/>
    </location>
</feature>
<keyword evidence="11" id="KW-0460">Magnesium</keyword>
<dbReference type="GO" id="GO:0005524">
    <property type="term" value="F:ATP binding"/>
    <property type="evidence" value="ECO:0007669"/>
    <property type="project" value="UniProtKB-KW"/>
</dbReference>
<dbReference type="Gene3D" id="3.30.470.20">
    <property type="entry name" value="ATP-grasp fold, B domain"/>
    <property type="match status" value="1"/>
</dbReference>
<evidence type="ECO:0000313" key="15">
    <source>
        <dbReference type="EMBL" id="RJE16954.1"/>
    </source>
</evidence>
<keyword evidence="7" id="KW-0479">Metal-binding</keyword>
<dbReference type="Proteomes" id="UP000266188">
    <property type="component" value="Unassembled WGS sequence"/>
</dbReference>
<dbReference type="GO" id="GO:0046872">
    <property type="term" value="F:metal ion binding"/>
    <property type="evidence" value="ECO:0007669"/>
    <property type="project" value="UniProtKB-KW"/>
</dbReference>
<gene>
    <name evidence="15" type="ORF">PHISCL_10709</name>
</gene>
<evidence type="ECO:0000256" key="11">
    <source>
        <dbReference type="ARBA" id="ARBA00022842"/>
    </source>
</evidence>
<evidence type="ECO:0000256" key="6">
    <source>
        <dbReference type="ARBA" id="ARBA00022679"/>
    </source>
</evidence>
<evidence type="ECO:0000256" key="5">
    <source>
        <dbReference type="ARBA" id="ARBA00011996"/>
    </source>
</evidence>
<comment type="function">
    <text evidence="2">Catalyzes the phosphorylation of pyruvate to phosphoenolpyruvate.</text>
</comment>
<dbReference type="EC" id="2.7.9.2" evidence="5"/>
<reference evidence="16" key="1">
    <citation type="submission" date="2017-02" db="EMBL/GenBank/DDBJ databases">
        <authorList>
            <person name="Tafer H."/>
            <person name="Lopandic K."/>
        </authorList>
    </citation>
    <scope>NUCLEOTIDE SEQUENCE [LARGE SCALE GENOMIC DNA]</scope>
    <source>
        <strain evidence="16">CBS 366.77</strain>
    </source>
</reference>
<evidence type="ECO:0000256" key="3">
    <source>
        <dbReference type="ARBA" id="ARBA00004742"/>
    </source>
</evidence>
<dbReference type="AlphaFoldDB" id="A0A3A2ZC45"/>
<dbReference type="Pfam" id="PF01326">
    <property type="entry name" value="PPDK_N"/>
    <property type="match status" value="1"/>
</dbReference>
<evidence type="ECO:0000256" key="13">
    <source>
        <dbReference type="ARBA" id="ARBA00047700"/>
    </source>
</evidence>
<evidence type="ECO:0000256" key="7">
    <source>
        <dbReference type="ARBA" id="ARBA00022723"/>
    </source>
</evidence>
<comment type="pathway">
    <text evidence="3">Carbohydrate biosynthesis; gluconeogenesis.</text>
</comment>
<dbReference type="InterPro" id="IPR006319">
    <property type="entry name" value="PEP_synth"/>
</dbReference>
<evidence type="ECO:0000256" key="10">
    <source>
        <dbReference type="ARBA" id="ARBA00022840"/>
    </source>
</evidence>
<evidence type="ECO:0000259" key="14">
    <source>
        <dbReference type="Pfam" id="PF01326"/>
    </source>
</evidence>
<organism evidence="15 16">
    <name type="scientific">Aspergillus sclerotialis</name>
    <dbReference type="NCBI Taxonomy" id="2070753"/>
    <lineage>
        <taxon>Eukaryota</taxon>
        <taxon>Fungi</taxon>
        <taxon>Dikarya</taxon>
        <taxon>Ascomycota</taxon>
        <taxon>Pezizomycotina</taxon>
        <taxon>Eurotiomycetes</taxon>
        <taxon>Eurotiomycetidae</taxon>
        <taxon>Eurotiales</taxon>
        <taxon>Aspergillaceae</taxon>
        <taxon>Aspergillus</taxon>
        <taxon>Aspergillus subgen. Polypaecilum</taxon>
    </lineage>
</organism>
<dbReference type="UniPathway" id="UPA00138"/>
<dbReference type="OrthoDB" id="6123450at2759"/>
<name>A0A3A2ZC45_9EURO</name>
<comment type="caution">
    <text evidence="15">The sequence shown here is derived from an EMBL/GenBank/DDBJ whole genome shotgun (WGS) entry which is preliminary data.</text>
</comment>
<evidence type="ECO:0000256" key="8">
    <source>
        <dbReference type="ARBA" id="ARBA00022741"/>
    </source>
</evidence>
<evidence type="ECO:0000313" key="16">
    <source>
        <dbReference type="Proteomes" id="UP000266188"/>
    </source>
</evidence>